<evidence type="ECO:0000256" key="1">
    <source>
        <dbReference type="ARBA" id="ARBA00023125"/>
    </source>
</evidence>
<dbReference type="RefSeq" id="WP_191988526.1">
    <property type="nucleotide sequence ID" value="NZ_JBHTOI010000038.1"/>
</dbReference>
<dbReference type="InterPro" id="IPR050624">
    <property type="entry name" value="HTH-type_Tx_Regulator"/>
</dbReference>
<evidence type="ECO:0000313" key="5">
    <source>
        <dbReference type="Proteomes" id="UP001597251"/>
    </source>
</evidence>
<dbReference type="EMBL" id="JBHTOI010000038">
    <property type="protein sequence ID" value="MFD1418306.1"/>
    <property type="molecule type" value="Genomic_DNA"/>
</dbReference>
<organism evidence="4 5">
    <name type="scientific">Companilactobacillus keshanensis</name>
    <dbReference type="NCBI Taxonomy" id="2486003"/>
    <lineage>
        <taxon>Bacteria</taxon>
        <taxon>Bacillati</taxon>
        <taxon>Bacillota</taxon>
        <taxon>Bacilli</taxon>
        <taxon>Lactobacillales</taxon>
        <taxon>Lactobacillaceae</taxon>
        <taxon>Companilactobacillus</taxon>
    </lineage>
</organism>
<evidence type="ECO:0000256" key="2">
    <source>
        <dbReference type="PROSITE-ProRule" id="PRU00335"/>
    </source>
</evidence>
<comment type="caution">
    <text evidence="4">The sequence shown here is derived from an EMBL/GenBank/DDBJ whole genome shotgun (WGS) entry which is preliminary data.</text>
</comment>
<evidence type="ECO:0000259" key="3">
    <source>
        <dbReference type="PROSITE" id="PS50977"/>
    </source>
</evidence>
<proteinExistence type="predicted"/>
<keyword evidence="5" id="KW-1185">Reference proteome</keyword>
<protein>
    <submittedName>
        <fullName evidence="4">TetR/AcrR family transcriptional regulator</fullName>
    </submittedName>
</protein>
<dbReference type="Pfam" id="PF00440">
    <property type="entry name" value="TetR_N"/>
    <property type="match status" value="1"/>
</dbReference>
<dbReference type="InterPro" id="IPR001647">
    <property type="entry name" value="HTH_TetR"/>
</dbReference>
<feature type="DNA-binding region" description="H-T-H motif" evidence="2">
    <location>
        <begin position="25"/>
        <end position="44"/>
    </location>
</feature>
<sequence>MANTRDKIITTAEELIMTTGSSEVTLDQIAKELGLSHAALYKHFRNKQALWEAVAESWFKCKIINRIHISSSLPKEEKLHDWLWAFVNAKKTTFNTNPQMFDLNTEYIDNNPVALHNVLINAYREMDLIMDYNDPTFEKLELILAAFSIFTLPNFKNTWNEPGYERRFEEMWNLIKRGI</sequence>
<dbReference type="Proteomes" id="UP001597251">
    <property type="component" value="Unassembled WGS sequence"/>
</dbReference>
<dbReference type="Gene3D" id="1.10.357.10">
    <property type="entry name" value="Tetracycline Repressor, domain 2"/>
    <property type="match status" value="1"/>
</dbReference>
<feature type="domain" description="HTH tetR-type" evidence="3">
    <location>
        <begin position="2"/>
        <end position="62"/>
    </location>
</feature>
<accession>A0ABW4BTR3</accession>
<dbReference type="PROSITE" id="PS01081">
    <property type="entry name" value="HTH_TETR_1"/>
    <property type="match status" value="1"/>
</dbReference>
<evidence type="ECO:0000313" key="4">
    <source>
        <dbReference type="EMBL" id="MFD1418306.1"/>
    </source>
</evidence>
<name>A0ABW4BTR3_9LACO</name>
<dbReference type="PANTHER" id="PTHR43479">
    <property type="entry name" value="ACREF/ENVCD OPERON REPRESSOR-RELATED"/>
    <property type="match status" value="1"/>
</dbReference>
<keyword evidence="1 2" id="KW-0238">DNA-binding</keyword>
<dbReference type="SUPFAM" id="SSF46689">
    <property type="entry name" value="Homeodomain-like"/>
    <property type="match status" value="1"/>
</dbReference>
<dbReference type="InterPro" id="IPR023772">
    <property type="entry name" value="DNA-bd_HTH_TetR-type_CS"/>
</dbReference>
<dbReference type="PRINTS" id="PR00455">
    <property type="entry name" value="HTHTETR"/>
</dbReference>
<reference evidence="5" key="1">
    <citation type="journal article" date="2019" name="Int. J. Syst. Evol. Microbiol.">
        <title>The Global Catalogue of Microorganisms (GCM) 10K type strain sequencing project: providing services to taxonomists for standard genome sequencing and annotation.</title>
        <authorList>
            <consortium name="The Broad Institute Genomics Platform"/>
            <consortium name="The Broad Institute Genome Sequencing Center for Infectious Disease"/>
            <person name="Wu L."/>
            <person name="Ma J."/>
        </authorList>
    </citation>
    <scope>NUCLEOTIDE SEQUENCE [LARGE SCALE GENOMIC DNA]</scope>
    <source>
        <strain evidence="5">CCM 8936</strain>
    </source>
</reference>
<gene>
    <name evidence="4" type="ORF">ACFQ42_06110</name>
</gene>
<dbReference type="PROSITE" id="PS50977">
    <property type="entry name" value="HTH_TETR_2"/>
    <property type="match status" value="1"/>
</dbReference>
<dbReference type="InterPro" id="IPR009057">
    <property type="entry name" value="Homeodomain-like_sf"/>
</dbReference>
<dbReference type="PANTHER" id="PTHR43479:SF12">
    <property type="entry name" value="TRANSCRIPTIONAL REGULATORY PROTEIN"/>
    <property type="match status" value="1"/>
</dbReference>